<dbReference type="GO" id="GO:0005829">
    <property type="term" value="C:cytosol"/>
    <property type="evidence" value="ECO:0007669"/>
    <property type="project" value="TreeGrafter"/>
</dbReference>
<evidence type="ECO:0000256" key="2">
    <source>
        <dbReference type="ARBA" id="ARBA00023012"/>
    </source>
</evidence>
<dbReference type="EMBL" id="VJMG01000021">
    <property type="protein sequence ID" value="TRL39313.1"/>
    <property type="molecule type" value="Genomic_DNA"/>
</dbReference>
<gene>
    <name evidence="8" type="ORF">FNA46_09180</name>
</gene>
<feature type="modified residue" description="4-aspartylphosphate" evidence="6">
    <location>
        <position position="52"/>
    </location>
</feature>
<evidence type="ECO:0000256" key="6">
    <source>
        <dbReference type="PROSITE-ProRule" id="PRU00169"/>
    </source>
</evidence>
<evidence type="ECO:0000313" key="8">
    <source>
        <dbReference type="EMBL" id="TRL39313.1"/>
    </source>
</evidence>
<keyword evidence="1 6" id="KW-0597">Phosphoprotein</keyword>
<reference evidence="8 9" key="1">
    <citation type="submission" date="2019-07" db="EMBL/GenBank/DDBJ databases">
        <title>Ln-dependent methylotrophs.</title>
        <authorList>
            <person name="Tani A."/>
        </authorList>
    </citation>
    <scope>NUCLEOTIDE SEQUENCE [LARGE SCALE GENOMIC DNA]</scope>
    <source>
        <strain evidence="8 9">SM12</strain>
    </source>
</reference>
<dbReference type="InterPro" id="IPR039420">
    <property type="entry name" value="WalR-like"/>
</dbReference>
<dbReference type="GO" id="GO:0032993">
    <property type="term" value="C:protein-DNA complex"/>
    <property type="evidence" value="ECO:0007669"/>
    <property type="project" value="TreeGrafter"/>
</dbReference>
<dbReference type="GO" id="GO:0000156">
    <property type="term" value="F:phosphorelay response regulator activity"/>
    <property type="evidence" value="ECO:0007669"/>
    <property type="project" value="TreeGrafter"/>
</dbReference>
<evidence type="ECO:0000256" key="3">
    <source>
        <dbReference type="ARBA" id="ARBA00023015"/>
    </source>
</evidence>
<dbReference type="Proteomes" id="UP000316801">
    <property type="component" value="Unassembled WGS sequence"/>
</dbReference>
<feature type="domain" description="Response regulatory" evidence="7">
    <location>
        <begin position="3"/>
        <end position="120"/>
    </location>
</feature>
<dbReference type="InterPro" id="IPR001789">
    <property type="entry name" value="Sig_transdc_resp-reg_receiver"/>
</dbReference>
<dbReference type="RefSeq" id="WP_143124892.1">
    <property type="nucleotide sequence ID" value="NZ_VJMG01000021.1"/>
</dbReference>
<dbReference type="InterPro" id="IPR011006">
    <property type="entry name" value="CheY-like_superfamily"/>
</dbReference>
<dbReference type="PANTHER" id="PTHR48111">
    <property type="entry name" value="REGULATOR OF RPOS"/>
    <property type="match status" value="1"/>
</dbReference>
<dbReference type="SUPFAM" id="SSF52172">
    <property type="entry name" value="CheY-like"/>
    <property type="match status" value="1"/>
</dbReference>
<evidence type="ECO:0000259" key="7">
    <source>
        <dbReference type="PROSITE" id="PS50110"/>
    </source>
</evidence>
<sequence length="133" mass="14836">MITVLCVEDEKDVRELIVEELEEAGMHVLQAENGKEGLETILEQRPDIVISDITMPEMDGIAMLGELQINYPQFSNMPFIFLTALADREKMIEGLGAGAESYLTKPIDFDVLMAKIHGLVVRIENRVAAGLEF</sequence>
<protein>
    <submittedName>
        <fullName evidence="8">Response regulator</fullName>
    </submittedName>
</protein>
<keyword evidence="2" id="KW-0902">Two-component regulatory system</keyword>
<dbReference type="Gene3D" id="3.40.50.2300">
    <property type="match status" value="1"/>
</dbReference>
<dbReference type="SMART" id="SM00448">
    <property type="entry name" value="REC"/>
    <property type="match status" value="1"/>
</dbReference>
<dbReference type="CDD" id="cd17574">
    <property type="entry name" value="REC_OmpR"/>
    <property type="match status" value="1"/>
</dbReference>
<dbReference type="AlphaFoldDB" id="A0A549TBP5"/>
<evidence type="ECO:0000256" key="4">
    <source>
        <dbReference type="ARBA" id="ARBA00023125"/>
    </source>
</evidence>
<organism evidence="8 9">
    <name type="scientific">Rhizobium straminoryzae</name>
    <dbReference type="NCBI Taxonomy" id="1387186"/>
    <lineage>
        <taxon>Bacteria</taxon>
        <taxon>Pseudomonadati</taxon>
        <taxon>Pseudomonadota</taxon>
        <taxon>Alphaproteobacteria</taxon>
        <taxon>Hyphomicrobiales</taxon>
        <taxon>Rhizobiaceae</taxon>
        <taxon>Rhizobium/Agrobacterium group</taxon>
        <taxon>Rhizobium</taxon>
    </lineage>
</organism>
<keyword evidence="4" id="KW-0238">DNA-binding</keyword>
<comment type="caution">
    <text evidence="8">The sequence shown here is derived from an EMBL/GenBank/DDBJ whole genome shotgun (WGS) entry which is preliminary data.</text>
</comment>
<dbReference type="PROSITE" id="PS50110">
    <property type="entry name" value="RESPONSE_REGULATORY"/>
    <property type="match status" value="1"/>
</dbReference>
<evidence type="ECO:0000256" key="1">
    <source>
        <dbReference type="ARBA" id="ARBA00022553"/>
    </source>
</evidence>
<keyword evidence="5" id="KW-0804">Transcription</keyword>
<accession>A0A549TBP5</accession>
<dbReference type="GO" id="GO:0000976">
    <property type="term" value="F:transcription cis-regulatory region binding"/>
    <property type="evidence" value="ECO:0007669"/>
    <property type="project" value="TreeGrafter"/>
</dbReference>
<dbReference type="GO" id="GO:0006355">
    <property type="term" value="P:regulation of DNA-templated transcription"/>
    <property type="evidence" value="ECO:0007669"/>
    <property type="project" value="TreeGrafter"/>
</dbReference>
<keyword evidence="9" id="KW-1185">Reference proteome</keyword>
<dbReference type="PANTHER" id="PTHR48111:SF1">
    <property type="entry name" value="TWO-COMPONENT RESPONSE REGULATOR ORR33"/>
    <property type="match status" value="1"/>
</dbReference>
<evidence type="ECO:0000313" key="9">
    <source>
        <dbReference type="Proteomes" id="UP000316801"/>
    </source>
</evidence>
<proteinExistence type="predicted"/>
<name>A0A549TBP5_9HYPH</name>
<keyword evidence="3" id="KW-0805">Transcription regulation</keyword>
<evidence type="ECO:0000256" key="5">
    <source>
        <dbReference type="ARBA" id="ARBA00023163"/>
    </source>
</evidence>
<dbReference type="Pfam" id="PF00072">
    <property type="entry name" value="Response_reg"/>
    <property type="match status" value="1"/>
</dbReference>